<dbReference type="InParanoid" id="A0A1Q6DXM2"/>
<protein>
    <submittedName>
        <fullName evidence="1">Uncharacterized protein</fullName>
    </submittedName>
</protein>
<gene>
    <name evidence="1" type="ORF">BTN85_1621</name>
</gene>
<evidence type="ECO:0000313" key="1">
    <source>
        <dbReference type="EMBL" id="OKY79115.1"/>
    </source>
</evidence>
<comment type="caution">
    <text evidence="1">The sequence shown here is derived from an EMBL/GenBank/DDBJ whole genome shotgun (WGS) entry which is preliminary data.</text>
</comment>
<sequence>MQNNRHNKGKLKAIKEEYKKTQGYIRGETTDLYSATKQAMDKYIDIEKLKDGK</sequence>
<evidence type="ECO:0000313" key="2">
    <source>
        <dbReference type="Proteomes" id="UP000185744"/>
    </source>
</evidence>
<keyword evidence="2" id="KW-1185">Reference proteome</keyword>
<organism evidence="1 2">
    <name type="scientific">Methanohalarchaeum thermophilum</name>
    <dbReference type="NCBI Taxonomy" id="1903181"/>
    <lineage>
        <taxon>Archaea</taxon>
        <taxon>Methanobacteriati</taxon>
        <taxon>Methanobacteriota</taxon>
        <taxon>Methanonatronarchaeia</taxon>
        <taxon>Methanonatronarchaeales</taxon>
        <taxon>Methanonatronarchaeaceae</taxon>
        <taxon>Candidatus Methanohalarchaeum</taxon>
    </lineage>
</organism>
<reference evidence="1" key="1">
    <citation type="submission" date="2016-12" db="EMBL/GenBank/DDBJ databases">
        <title>Discovery of methanogenic haloarchaea.</title>
        <authorList>
            <person name="Sorokin D.Y."/>
            <person name="Makarova K.S."/>
            <person name="Abbas B."/>
            <person name="Ferrer M."/>
            <person name="Golyshin P.N."/>
        </authorList>
    </citation>
    <scope>NUCLEOTIDE SEQUENCE [LARGE SCALE GENOMIC DNA]</scope>
    <source>
        <strain evidence="1">HMET1</strain>
    </source>
</reference>
<accession>A0A1Q6DXM2</accession>
<name>A0A1Q6DXM2_METT1</name>
<dbReference type="STRING" id="1903181.BTN85_1621"/>
<dbReference type="Proteomes" id="UP000185744">
    <property type="component" value="Unassembled WGS sequence"/>
</dbReference>
<proteinExistence type="predicted"/>
<dbReference type="EMBL" id="MSDW01000001">
    <property type="protein sequence ID" value="OKY79115.1"/>
    <property type="molecule type" value="Genomic_DNA"/>
</dbReference>
<dbReference type="AlphaFoldDB" id="A0A1Q6DXM2"/>